<sequence>MARGARTRVPFRRRREGRTDYRRRLRLLRSGLPRAVIRKSLNQTQVQIVTYDGQGDKIVASAVSVELRDLGWNVGTGNVPAAYLTGLLAGRRAVSKGVAQVILDLGRQDPMYGGRLFAAASGLVDAGVVLPHGEGVLPKKERIEGKHLGEAVAKLFAEVKAKVEAA</sequence>
<dbReference type="GO" id="GO:0008097">
    <property type="term" value="F:5S rRNA binding"/>
    <property type="evidence" value="ECO:0007669"/>
    <property type="project" value="InterPro"/>
</dbReference>
<evidence type="ECO:0000256" key="6">
    <source>
        <dbReference type="HAMAP-Rule" id="MF_01337"/>
    </source>
</evidence>
<dbReference type="InterPro" id="IPR057267">
    <property type="entry name" value="Rbsml_uL18_arch"/>
</dbReference>
<dbReference type="PANTHER" id="PTHR23410">
    <property type="entry name" value="RIBOSOMAL PROTEIN L5-RELATED"/>
    <property type="match status" value="1"/>
</dbReference>
<evidence type="ECO:0000256" key="1">
    <source>
        <dbReference type="ARBA" id="ARBA00007116"/>
    </source>
</evidence>
<dbReference type="InterPro" id="IPR057268">
    <property type="entry name" value="Ribosomal_L18"/>
</dbReference>
<protein>
    <recommendedName>
        <fullName evidence="6">Large ribosomal subunit protein uL18</fullName>
    </recommendedName>
</protein>
<dbReference type="SUPFAM" id="SSF53137">
    <property type="entry name" value="Translational machinery components"/>
    <property type="match status" value="1"/>
</dbReference>
<dbReference type="GO" id="GO:0006412">
    <property type="term" value="P:translation"/>
    <property type="evidence" value="ECO:0007669"/>
    <property type="project" value="UniProtKB-UniRule"/>
</dbReference>
<dbReference type="AlphaFoldDB" id="A0A0H4SZI6"/>
<comment type="function">
    <text evidence="6">This is one of the proteins that bind and probably mediate the attachment of the 5S RNA into the large ribosomal subunit, where it forms part of the central protuberance.</text>
</comment>
<dbReference type="PANTHER" id="PTHR23410:SF12">
    <property type="entry name" value="LARGE RIBOSOMAL SUBUNIT PROTEIN UL18"/>
    <property type="match status" value="1"/>
</dbReference>
<dbReference type="GO" id="GO:0000027">
    <property type="term" value="P:ribosomal large subunit assembly"/>
    <property type="evidence" value="ECO:0007669"/>
    <property type="project" value="TreeGrafter"/>
</dbReference>
<dbReference type="CDD" id="cd00432">
    <property type="entry name" value="Ribosomal_L18_L5e"/>
    <property type="match status" value="1"/>
</dbReference>
<dbReference type="InterPro" id="IPR005485">
    <property type="entry name" value="Rbsml_uL18_euk_arch"/>
</dbReference>
<dbReference type="EMBL" id="KT006933">
    <property type="protein sequence ID" value="AKQ00681.1"/>
    <property type="molecule type" value="Genomic_DNA"/>
</dbReference>
<dbReference type="NCBIfam" id="NF006342">
    <property type="entry name" value="PRK08569.1"/>
    <property type="match status" value="1"/>
</dbReference>
<evidence type="ECO:0000256" key="5">
    <source>
        <dbReference type="ARBA" id="ARBA00023274"/>
    </source>
</evidence>
<dbReference type="HAMAP" id="MF_01337_A">
    <property type="entry name" value="Ribosomal_uL18_A"/>
    <property type="match status" value="1"/>
</dbReference>
<dbReference type="Pfam" id="PF17144">
    <property type="entry name" value="Ribosomal_L5e"/>
    <property type="match status" value="1"/>
</dbReference>
<evidence type="ECO:0000256" key="4">
    <source>
        <dbReference type="ARBA" id="ARBA00022980"/>
    </source>
</evidence>
<keyword evidence="4 6" id="KW-0689">Ribosomal protein</keyword>
<dbReference type="GO" id="GO:0003735">
    <property type="term" value="F:structural constituent of ribosome"/>
    <property type="evidence" value="ECO:0007669"/>
    <property type="project" value="InterPro"/>
</dbReference>
<reference evidence="7" key="1">
    <citation type="journal article" date="2015" name="ISME J.">
        <title>Aquifer environment selects for microbial species cohorts in sediment and groundwater.</title>
        <authorList>
            <person name="Hug L.A."/>
            <person name="Thomas B.C."/>
            <person name="Brown C.T."/>
            <person name="Frischkorn K.R."/>
            <person name="Williams K.H."/>
            <person name="Tringe S.G."/>
            <person name="Banfield J.F."/>
        </authorList>
    </citation>
    <scope>NUCLEOTIDE SEQUENCE</scope>
</reference>
<evidence type="ECO:0000256" key="3">
    <source>
        <dbReference type="ARBA" id="ARBA00022884"/>
    </source>
</evidence>
<dbReference type="GO" id="GO:0022625">
    <property type="term" value="C:cytosolic large ribosomal subunit"/>
    <property type="evidence" value="ECO:0007669"/>
    <property type="project" value="TreeGrafter"/>
</dbReference>
<evidence type="ECO:0000313" key="7">
    <source>
        <dbReference type="EMBL" id="AKQ00681.1"/>
    </source>
</evidence>
<accession>A0A0H4SZI6</accession>
<organism evidence="7">
    <name type="scientific">uncultured euryarchaeote Rifle_16ft_4_minimus_10062</name>
    <dbReference type="NCBI Taxonomy" id="1665186"/>
    <lineage>
        <taxon>Archaea</taxon>
        <taxon>Methanobacteriati</taxon>
        <taxon>Methanobacteriota</taxon>
        <taxon>environmental samples</taxon>
    </lineage>
</organism>
<evidence type="ECO:0000256" key="2">
    <source>
        <dbReference type="ARBA" id="ARBA00022730"/>
    </source>
</evidence>
<name>A0A0H4SZI6_9EURY</name>
<keyword evidence="5 6" id="KW-0687">Ribonucleoprotein</keyword>
<dbReference type="Gene3D" id="3.30.420.100">
    <property type="match status" value="1"/>
</dbReference>
<keyword evidence="3 6" id="KW-0694">RNA-binding</keyword>
<proteinExistence type="inferred from homology"/>
<comment type="subunit">
    <text evidence="6">Part of the 50S ribosomal subunit. Contacts the 5S and 23S rRNAs.</text>
</comment>
<keyword evidence="2 6" id="KW-0699">rRNA-binding</keyword>
<comment type="similarity">
    <text evidence="1 6">Belongs to the universal ribosomal protein uL18 family.</text>
</comment>
<gene>
    <name evidence="7" type="primary">rpl18p</name>
    <name evidence="6" type="synonym">rpl18</name>
</gene>